<dbReference type="Proteomes" id="UP000027451">
    <property type="component" value="Unassembled WGS sequence"/>
</dbReference>
<reference evidence="1 2" key="1">
    <citation type="submission" date="2014-03" db="EMBL/GenBank/DDBJ databases">
        <title>Draft Genome Sequences of Four Burkholderia Strains.</title>
        <authorList>
            <person name="Liu X.Y."/>
            <person name="Li C.X."/>
            <person name="Xu J.H."/>
        </authorList>
    </citation>
    <scope>NUCLEOTIDE SEQUENCE [LARGE SCALE GENOMIC DNA]</scope>
    <source>
        <strain evidence="1 2">OP-1</strain>
    </source>
</reference>
<evidence type="ECO:0000313" key="1">
    <source>
        <dbReference type="EMBL" id="KDR26458.1"/>
    </source>
</evidence>
<accession>A0A656QGB5</accession>
<organism evidence="1 2">
    <name type="scientific">Caballeronia zhejiangensis</name>
    <dbReference type="NCBI Taxonomy" id="871203"/>
    <lineage>
        <taxon>Bacteria</taxon>
        <taxon>Pseudomonadati</taxon>
        <taxon>Pseudomonadota</taxon>
        <taxon>Betaproteobacteria</taxon>
        <taxon>Burkholderiales</taxon>
        <taxon>Burkholderiaceae</taxon>
        <taxon>Caballeronia</taxon>
    </lineage>
</organism>
<dbReference type="EMBL" id="JFHD01000034">
    <property type="protein sequence ID" value="KDR26458.1"/>
    <property type="molecule type" value="Genomic_DNA"/>
</dbReference>
<dbReference type="InterPro" id="IPR021946">
    <property type="entry name" value="DUF3563"/>
</dbReference>
<name>A0A656QGB5_9BURK</name>
<evidence type="ECO:0000313" key="2">
    <source>
        <dbReference type="Proteomes" id="UP000027451"/>
    </source>
</evidence>
<dbReference type="RefSeq" id="WP_008345908.1">
    <property type="nucleotide sequence ID" value="NZ_CADFFU010000011.1"/>
</dbReference>
<proteinExistence type="predicted"/>
<sequence>MFALLSHLLGKLVSRTDMPSHSAYLASSGDLADLERRMRNVEDEDRAYSMSF</sequence>
<gene>
    <name evidence="1" type="ORF">BG60_23090</name>
</gene>
<dbReference type="OrthoDB" id="9108439at2"/>
<protein>
    <submittedName>
        <fullName evidence="1">Transcriptional regulator</fullName>
    </submittedName>
</protein>
<dbReference type="Pfam" id="PF12086">
    <property type="entry name" value="DUF3563"/>
    <property type="match status" value="1"/>
</dbReference>
<dbReference type="AlphaFoldDB" id="A0A656QGB5"/>
<comment type="caution">
    <text evidence="1">The sequence shown here is derived from an EMBL/GenBank/DDBJ whole genome shotgun (WGS) entry which is preliminary data.</text>
</comment>
<keyword evidence="2" id="KW-1185">Reference proteome</keyword>